<feature type="coiled-coil region" evidence="1">
    <location>
        <begin position="1034"/>
        <end position="1082"/>
    </location>
</feature>
<dbReference type="PANTHER" id="PTHR10775:SF177">
    <property type="entry name" value="TNP2, PARTIAL"/>
    <property type="match status" value="1"/>
</dbReference>
<feature type="domain" description="DUF4218" evidence="2">
    <location>
        <begin position="681"/>
        <end position="793"/>
    </location>
</feature>
<dbReference type="AlphaFoldDB" id="A0A2N9HCP8"/>
<evidence type="ECO:0000256" key="1">
    <source>
        <dbReference type="SAM" id="Coils"/>
    </source>
</evidence>
<organism evidence="4">
    <name type="scientific">Fagus sylvatica</name>
    <name type="common">Beechnut</name>
    <dbReference type="NCBI Taxonomy" id="28930"/>
    <lineage>
        <taxon>Eukaryota</taxon>
        <taxon>Viridiplantae</taxon>
        <taxon>Streptophyta</taxon>
        <taxon>Embryophyta</taxon>
        <taxon>Tracheophyta</taxon>
        <taxon>Spermatophyta</taxon>
        <taxon>Magnoliopsida</taxon>
        <taxon>eudicotyledons</taxon>
        <taxon>Gunneridae</taxon>
        <taxon>Pentapetalae</taxon>
        <taxon>rosids</taxon>
        <taxon>fabids</taxon>
        <taxon>Fagales</taxon>
        <taxon>Fagaceae</taxon>
        <taxon>Fagus</taxon>
    </lineage>
</organism>
<evidence type="ECO:0000259" key="2">
    <source>
        <dbReference type="Pfam" id="PF13960"/>
    </source>
</evidence>
<gene>
    <name evidence="4" type="ORF">FSB_LOCUS40018</name>
</gene>
<dbReference type="InterPro" id="IPR025452">
    <property type="entry name" value="DUF4218"/>
</dbReference>
<dbReference type="Pfam" id="PF13963">
    <property type="entry name" value="Transpos_assoc"/>
    <property type="match status" value="1"/>
</dbReference>
<evidence type="ECO:0000259" key="3">
    <source>
        <dbReference type="Pfam" id="PF13963"/>
    </source>
</evidence>
<dbReference type="Pfam" id="PF02992">
    <property type="entry name" value="Transposase_21"/>
    <property type="match status" value="1"/>
</dbReference>
<dbReference type="InterPro" id="IPR004252">
    <property type="entry name" value="Probable_transposase_24"/>
</dbReference>
<accession>A0A2N9HCP8</accession>
<dbReference type="InterPro" id="IPR004242">
    <property type="entry name" value="Transposase_21"/>
</dbReference>
<protein>
    <recommendedName>
        <fullName evidence="5">Transposase-associated domain-containing protein</fullName>
    </recommendedName>
</protein>
<dbReference type="InterPro" id="IPR029480">
    <property type="entry name" value="Transpos_assoc"/>
</dbReference>
<sequence>MEHNWVKIRNRALPEYRQGVKEFLDFAFEHTTMEDKILCPCKRCNHYFAKSRDDVEADLITISIVPTYTRWFRHGEETHSKTCDNLVSDDESDGNDLHEMVEDYFGASNAASWLAGEPSGNGTPEEPNDDATKFFRLLGDNEQKLYPNCKYTKLSFIVKLLHIKCLGGWTNKSFTMLLQLFNEVLPKCDVELPNSFYEAKKTIRDLGLDYKKIDACVNDCMLYWKENSKKKKCLICGVSRWKVGKKNVSGKKVPHKILRYFPITPRLQRFFMSTKIASYMTWHHDKRVDDGLLRHPADSKAWKTFDEIHESFSLETRNVRLGLATDGFNPFGNMSLNYSIWPVVLVPYNLPPWMCMKQPNFMLSLLIPGQKGPGNDIDVYLQPLVDELKQLWEVGVTTFDSFRKQNFNMRAAVLWTINDFPAYRNLSGWNTMGALACPSCHDETHSSYLKSGKKYYFMGHRRFLPIKHRWRLQSRLFDGKKETSSSPKQLSGDDVVHQVHNLEGLIFGKGVKRKRDESTNWLKKSIFFELPYWRTLLLRHNLDAMHIEKNVCDSVIGTLMNIKGKTKDNFRSRLDLQARGIREELHPIPHGEKVLSPSACYTLSTEEKRVFCEFLTEVKFPDGYSSNIARLVNLKDRKISGLKSHDCHILLETLLPMVIDGLLPKNVSAPLIELSNFFKTLCSKVLNVDDLKKIESRIVIVLCQLEMIFPPSFFDVMMHLPIHLAGEAMIAGPVQYRWMYPIERYLHTLKNYVRNRAHPEGSIAEGYVADECLTFCSRYLHGIETRFNRVERNWDGDHLQSYEGLPIFFQTGRAIGRGGIVSRQLSREEWMQAHQYVLKNCDEVHRFIEEEHNVPLKVKTWRDVPYEKKRKLFDNILEFFEVEGREEDVWRQMGSSLKNYRDSLKRKWLKPYGDAIEEARANVPPGIAKDDWNDLVDWWTNEDYMIEKTGHQITRVQLFEITHVQSDGLAVNKETQDSLMTLRSLTTQVNEGSLQMSEDQMFVEVFGPERHGRVRGYGAGVTATKLWGSSSSKINDLEKRLQESEQMRLEANAKANAKVELLEEQVIQLKDLLEERSTQMEQQAIRVEALMAQMMAYMTPRETGKKKKTARVA</sequence>
<name>A0A2N9HCP8_FAGSY</name>
<keyword evidence="1" id="KW-0175">Coiled coil</keyword>
<dbReference type="PANTHER" id="PTHR10775">
    <property type="entry name" value="OS08G0208400 PROTEIN"/>
    <property type="match status" value="1"/>
</dbReference>
<feature type="domain" description="Transposase-associated" evidence="3">
    <location>
        <begin position="4"/>
        <end position="76"/>
    </location>
</feature>
<evidence type="ECO:0008006" key="5">
    <source>
        <dbReference type="Google" id="ProtNLM"/>
    </source>
</evidence>
<dbReference type="Pfam" id="PF13960">
    <property type="entry name" value="DUF4218"/>
    <property type="match status" value="1"/>
</dbReference>
<reference evidence="4" key="1">
    <citation type="submission" date="2018-02" db="EMBL/GenBank/DDBJ databases">
        <authorList>
            <person name="Cohen D.B."/>
            <person name="Kent A.D."/>
        </authorList>
    </citation>
    <scope>NUCLEOTIDE SEQUENCE</scope>
</reference>
<dbReference type="Pfam" id="PF03004">
    <property type="entry name" value="Transposase_24"/>
    <property type="match status" value="1"/>
</dbReference>
<evidence type="ECO:0000313" key="4">
    <source>
        <dbReference type="EMBL" id="SPD12136.1"/>
    </source>
</evidence>
<proteinExistence type="predicted"/>
<dbReference type="EMBL" id="OIVN01003559">
    <property type="protein sequence ID" value="SPD12136.1"/>
    <property type="molecule type" value="Genomic_DNA"/>
</dbReference>